<dbReference type="InterPro" id="IPR043128">
    <property type="entry name" value="Rev_trsase/Diguanyl_cyclase"/>
</dbReference>
<name>A0A178KP81_9GAMM</name>
<comment type="cofactor">
    <cofactor evidence="1">
        <name>Mg(2+)</name>
        <dbReference type="ChEBI" id="CHEBI:18420"/>
    </cofactor>
</comment>
<dbReference type="EC" id="2.7.7.65" evidence="2"/>
<sequence length="339" mass="38588">MNNDNFVKSTETLKETVPLMIKHKVPTTPANYALWYTYVTQQSPRLNQAIDGEIAEQGQCSPTACDKLYQQHIASKTVKDMAQLKQSLTAMMQELSHSMTDTLSETESFQHNLNKGFNQLELAEKEGLSLEETMGLVRNLVKESRNIQLSAGAFRTQLNSAQQEIAALRAALHESQKEANEDALTGILNRRAFDRDMESFQLKKQPYSLIMLDIDRFKRFNDDFGHQMGDQVIKAVARRLKESCREQMQAYRFGGEEFALVLPNRSLASARQHAETLRRNIEKIAVMDRKKGERVNSITASFGLAEQQPQEPVIDVIRRADEFLNQAKKLGRNRVLPVN</sequence>
<keyword evidence="6" id="KW-1185">Reference proteome</keyword>
<dbReference type="GO" id="GO:1902201">
    <property type="term" value="P:negative regulation of bacterial-type flagellum-dependent cell motility"/>
    <property type="evidence" value="ECO:0007669"/>
    <property type="project" value="TreeGrafter"/>
</dbReference>
<accession>A0A178KP81</accession>
<dbReference type="STRING" id="858640.A3K86_06240"/>
<dbReference type="GO" id="GO:0052621">
    <property type="term" value="F:diguanylate cyclase activity"/>
    <property type="evidence" value="ECO:0007669"/>
    <property type="project" value="UniProtKB-EC"/>
</dbReference>
<dbReference type="OrthoDB" id="9812260at2"/>
<dbReference type="NCBIfam" id="TIGR00254">
    <property type="entry name" value="GGDEF"/>
    <property type="match status" value="1"/>
</dbReference>
<dbReference type="AlphaFoldDB" id="A0A178KP81"/>
<feature type="coiled-coil region" evidence="3">
    <location>
        <begin position="151"/>
        <end position="178"/>
    </location>
</feature>
<dbReference type="CDD" id="cd01949">
    <property type="entry name" value="GGDEF"/>
    <property type="match status" value="1"/>
</dbReference>
<evidence type="ECO:0000256" key="2">
    <source>
        <dbReference type="ARBA" id="ARBA00012528"/>
    </source>
</evidence>
<organism evidence="5 6">
    <name type="scientific">Photobacterium jeanii</name>
    <dbReference type="NCBI Taxonomy" id="858640"/>
    <lineage>
        <taxon>Bacteria</taxon>
        <taxon>Pseudomonadati</taxon>
        <taxon>Pseudomonadota</taxon>
        <taxon>Gammaproteobacteria</taxon>
        <taxon>Vibrionales</taxon>
        <taxon>Vibrionaceae</taxon>
        <taxon>Photobacterium</taxon>
    </lineage>
</organism>
<keyword evidence="3" id="KW-0175">Coiled coil</keyword>
<dbReference type="PANTHER" id="PTHR45138">
    <property type="entry name" value="REGULATORY COMPONENTS OF SENSORY TRANSDUCTION SYSTEM"/>
    <property type="match status" value="1"/>
</dbReference>
<dbReference type="EMBL" id="LVHF01000012">
    <property type="protein sequence ID" value="OAN18483.1"/>
    <property type="molecule type" value="Genomic_DNA"/>
</dbReference>
<evidence type="ECO:0000313" key="5">
    <source>
        <dbReference type="EMBL" id="OAN18483.1"/>
    </source>
</evidence>
<dbReference type="PROSITE" id="PS50887">
    <property type="entry name" value="GGDEF"/>
    <property type="match status" value="1"/>
</dbReference>
<dbReference type="SMART" id="SM00267">
    <property type="entry name" value="GGDEF"/>
    <property type="match status" value="1"/>
</dbReference>
<gene>
    <name evidence="5" type="ORF">A3K86_06240</name>
</gene>
<dbReference type="InterPro" id="IPR000160">
    <property type="entry name" value="GGDEF_dom"/>
</dbReference>
<evidence type="ECO:0000313" key="6">
    <source>
        <dbReference type="Proteomes" id="UP000078503"/>
    </source>
</evidence>
<dbReference type="InterPro" id="IPR029787">
    <property type="entry name" value="Nucleotide_cyclase"/>
</dbReference>
<dbReference type="Gene3D" id="3.30.70.270">
    <property type="match status" value="1"/>
</dbReference>
<proteinExistence type="predicted"/>
<dbReference type="RefSeq" id="WP_068329219.1">
    <property type="nucleotide sequence ID" value="NZ_LVHF01000012.1"/>
</dbReference>
<evidence type="ECO:0000259" key="4">
    <source>
        <dbReference type="PROSITE" id="PS50887"/>
    </source>
</evidence>
<protein>
    <recommendedName>
        <fullName evidence="2">diguanylate cyclase</fullName>
        <ecNumber evidence="2">2.7.7.65</ecNumber>
    </recommendedName>
</protein>
<dbReference type="PANTHER" id="PTHR45138:SF2">
    <property type="entry name" value="DIGUANYLATE CYCLASE VDCA"/>
    <property type="match status" value="1"/>
</dbReference>
<feature type="domain" description="GGDEF" evidence="4">
    <location>
        <begin position="205"/>
        <end position="339"/>
    </location>
</feature>
<dbReference type="GO" id="GO:0005886">
    <property type="term" value="C:plasma membrane"/>
    <property type="evidence" value="ECO:0007669"/>
    <property type="project" value="TreeGrafter"/>
</dbReference>
<dbReference type="InterPro" id="IPR050469">
    <property type="entry name" value="Diguanylate_Cyclase"/>
</dbReference>
<comment type="caution">
    <text evidence="5">The sequence shown here is derived from an EMBL/GenBank/DDBJ whole genome shotgun (WGS) entry which is preliminary data.</text>
</comment>
<evidence type="ECO:0000256" key="1">
    <source>
        <dbReference type="ARBA" id="ARBA00001946"/>
    </source>
</evidence>
<dbReference type="Proteomes" id="UP000078503">
    <property type="component" value="Unassembled WGS sequence"/>
</dbReference>
<dbReference type="Pfam" id="PF00990">
    <property type="entry name" value="GGDEF"/>
    <property type="match status" value="1"/>
</dbReference>
<dbReference type="FunFam" id="3.30.70.270:FF:000001">
    <property type="entry name" value="Diguanylate cyclase domain protein"/>
    <property type="match status" value="1"/>
</dbReference>
<evidence type="ECO:0000256" key="3">
    <source>
        <dbReference type="SAM" id="Coils"/>
    </source>
</evidence>
<reference evidence="5 6" key="1">
    <citation type="submission" date="2016-03" db="EMBL/GenBank/DDBJ databases">
        <title>Photobacterium proteolyticum sp. nov. a protease producing bacterium isolated from ocean sediments of Laizhou Bay.</title>
        <authorList>
            <person name="Li Y."/>
        </authorList>
    </citation>
    <scope>NUCLEOTIDE SEQUENCE [LARGE SCALE GENOMIC DNA]</scope>
    <source>
        <strain evidence="5 6">R-40508</strain>
    </source>
</reference>
<dbReference type="SUPFAM" id="SSF55073">
    <property type="entry name" value="Nucleotide cyclase"/>
    <property type="match status" value="1"/>
</dbReference>
<dbReference type="GO" id="GO:0043709">
    <property type="term" value="P:cell adhesion involved in single-species biofilm formation"/>
    <property type="evidence" value="ECO:0007669"/>
    <property type="project" value="TreeGrafter"/>
</dbReference>